<comment type="caution">
    <text evidence="1">The sequence shown here is derived from an EMBL/GenBank/DDBJ whole genome shotgun (WGS) entry which is preliminary data.</text>
</comment>
<evidence type="ECO:0000313" key="1">
    <source>
        <dbReference type="EMBL" id="MEA9354641.1"/>
    </source>
</evidence>
<evidence type="ECO:0000313" key="2">
    <source>
        <dbReference type="Proteomes" id="UP001302274"/>
    </source>
</evidence>
<dbReference type="RefSeq" id="WP_323574087.1">
    <property type="nucleotide sequence ID" value="NZ_JAYGJQ010000001.1"/>
</dbReference>
<name>A0ABU5VNM6_9BACT</name>
<reference evidence="1 2" key="1">
    <citation type="submission" date="2023-11" db="EMBL/GenBank/DDBJ databases">
        <title>A Novel Polar Bacteriovorax (B. antarcticus) Isolated from the Biocrust in Antarctica.</title>
        <authorList>
            <person name="Mun W."/>
            <person name="Choi S.Y."/>
            <person name="Mitchell R.J."/>
        </authorList>
    </citation>
    <scope>NUCLEOTIDE SEQUENCE [LARGE SCALE GENOMIC DNA]</scope>
    <source>
        <strain evidence="1 2">PP10</strain>
    </source>
</reference>
<protein>
    <recommendedName>
        <fullName evidence="3">Histidine kinase</fullName>
    </recommendedName>
</protein>
<dbReference type="EMBL" id="JAYGJQ010000001">
    <property type="protein sequence ID" value="MEA9354641.1"/>
    <property type="molecule type" value="Genomic_DNA"/>
</dbReference>
<proteinExistence type="predicted"/>
<evidence type="ECO:0008006" key="3">
    <source>
        <dbReference type="Google" id="ProtNLM"/>
    </source>
</evidence>
<gene>
    <name evidence="1" type="ORF">SHI21_00395</name>
</gene>
<sequence length="78" mass="8851">MSDDVLKDVTAEERKFLHDISNHIVVAHGMATFALRAIKDNPNVGEKEVERLEKSIDAINRMTDLLRERRSVLHGAKV</sequence>
<accession>A0ABU5VNM6</accession>
<dbReference type="Proteomes" id="UP001302274">
    <property type="component" value="Unassembled WGS sequence"/>
</dbReference>
<organism evidence="1 2">
    <name type="scientific">Bacteriovorax antarcticus</name>
    <dbReference type="NCBI Taxonomy" id="3088717"/>
    <lineage>
        <taxon>Bacteria</taxon>
        <taxon>Pseudomonadati</taxon>
        <taxon>Bdellovibrionota</taxon>
        <taxon>Bacteriovoracia</taxon>
        <taxon>Bacteriovoracales</taxon>
        <taxon>Bacteriovoracaceae</taxon>
        <taxon>Bacteriovorax</taxon>
    </lineage>
</organism>
<keyword evidence="2" id="KW-1185">Reference proteome</keyword>